<evidence type="ECO:0000259" key="1">
    <source>
        <dbReference type="Pfam" id="PF00535"/>
    </source>
</evidence>
<dbReference type="SUPFAM" id="SSF53448">
    <property type="entry name" value="Nucleotide-diphospho-sugar transferases"/>
    <property type="match status" value="1"/>
</dbReference>
<protein>
    <submittedName>
        <fullName evidence="2">Glycosyltransferase</fullName>
    </submittedName>
</protein>
<accession>A0A161XJC4</accession>
<dbReference type="RefSeq" id="WP_063873837.1">
    <property type="nucleotide sequence ID" value="NZ_CAWMRI010000233.1"/>
</dbReference>
<keyword evidence="2" id="KW-0808">Transferase</keyword>
<gene>
    <name evidence="2" type="ORF">A2T98_17295</name>
</gene>
<sequence length="330" mass="38915">MQFVEKIGIVLATYNPNLEYFEKQIQSIKNQTWQNWICHIVDDCSLTKYQVWIKKIIAYDPRFICHFHSSNLNHYYNFERGLQYCLEDKSITAISLADQDDIWYAEKLTVLLEKLRLERAVLVHSDLELINSNDGTINPSAWNFEARKPEKLSVELLLLRNVVTGCSLLFCTSILANILPFPPQAKISWYHDWWIALVAAHQGKIVHIHQPLVRYRIHDNNNVGVVQDSGKLHRELWVLFRKKFKIAGNGYLVHRDLSQAFYNRFYQEINQASYCNPFDEQKLDFGFNIFKLFYKSLLRGYNSEGIAFRVGLLKMLFDIQKIYQILLNRK</sequence>
<dbReference type="PANTHER" id="PTHR43685:SF11">
    <property type="entry name" value="GLYCOSYLTRANSFERASE TAGX-RELATED"/>
    <property type="match status" value="1"/>
</dbReference>
<dbReference type="EMBL" id="LWAJ01000233">
    <property type="protein sequence ID" value="KZL48594.1"/>
    <property type="molecule type" value="Genomic_DNA"/>
</dbReference>
<dbReference type="AlphaFoldDB" id="A0A161XJC4"/>
<dbReference type="Gene3D" id="3.90.550.10">
    <property type="entry name" value="Spore Coat Polysaccharide Biosynthesis Protein SpsA, Chain A"/>
    <property type="match status" value="1"/>
</dbReference>
<feature type="domain" description="Glycosyltransferase 2-like" evidence="1">
    <location>
        <begin position="9"/>
        <end position="170"/>
    </location>
</feature>
<evidence type="ECO:0000313" key="3">
    <source>
        <dbReference type="Proteomes" id="UP000076555"/>
    </source>
</evidence>
<dbReference type="Pfam" id="PF00535">
    <property type="entry name" value="Glycos_transf_2"/>
    <property type="match status" value="1"/>
</dbReference>
<organism evidence="2 3">
    <name type="scientific">Nodularia spumigena CENA596</name>
    <dbReference type="NCBI Taxonomy" id="1819295"/>
    <lineage>
        <taxon>Bacteria</taxon>
        <taxon>Bacillati</taxon>
        <taxon>Cyanobacteriota</taxon>
        <taxon>Cyanophyceae</taxon>
        <taxon>Nostocales</taxon>
        <taxon>Nodulariaceae</taxon>
        <taxon>Nodularia</taxon>
    </lineage>
</organism>
<proteinExistence type="predicted"/>
<dbReference type="InterPro" id="IPR001173">
    <property type="entry name" value="Glyco_trans_2-like"/>
</dbReference>
<dbReference type="InterPro" id="IPR050834">
    <property type="entry name" value="Glycosyltransf_2"/>
</dbReference>
<dbReference type="Proteomes" id="UP000076555">
    <property type="component" value="Unassembled WGS sequence"/>
</dbReference>
<dbReference type="PANTHER" id="PTHR43685">
    <property type="entry name" value="GLYCOSYLTRANSFERASE"/>
    <property type="match status" value="1"/>
</dbReference>
<comment type="caution">
    <text evidence="2">The sequence shown here is derived from an EMBL/GenBank/DDBJ whole genome shotgun (WGS) entry which is preliminary data.</text>
</comment>
<reference evidence="2 3" key="1">
    <citation type="submission" date="2016-04" db="EMBL/GenBank/DDBJ databases">
        <title>Draft Genome Assembly of the Bloom-forming Cyanobacterium Nodularia spumigena Strain CENA596 in Shrimp Production Ponds.</title>
        <authorList>
            <person name="Popin R.V."/>
            <person name="Rigonato J."/>
            <person name="Abreu V.A."/>
            <person name="Andreote A.P."/>
            <person name="Silveira S.B."/>
            <person name="Odebrecht C."/>
            <person name="Fiore M.F."/>
        </authorList>
    </citation>
    <scope>NUCLEOTIDE SEQUENCE [LARGE SCALE GENOMIC DNA]</scope>
    <source>
        <strain evidence="2 3">CENA596</strain>
    </source>
</reference>
<evidence type="ECO:0000313" key="2">
    <source>
        <dbReference type="EMBL" id="KZL48594.1"/>
    </source>
</evidence>
<dbReference type="InterPro" id="IPR029044">
    <property type="entry name" value="Nucleotide-diphossugar_trans"/>
</dbReference>
<dbReference type="GO" id="GO:0016740">
    <property type="term" value="F:transferase activity"/>
    <property type="evidence" value="ECO:0007669"/>
    <property type="project" value="UniProtKB-KW"/>
</dbReference>
<dbReference type="CDD" id="cd04196">
    <property type="entry name" value="GT_2_like_d"/>
    <property type="match status" value="1"/>
</dbReference>
<name>A0A161XJC4_NODSP</name>
<dbReference type="OrthoDB" id="450387at2"/>